<dbReference type="GO" id="GO:0004490">
    <property type="term" value="F:methylglutaconyl-CoA hydratase activity"/>
    <property type="evidence" value="ECO:0007669"/>
    <property type="project" value="UniProtKB-EC"/>
</dbReference>
<dbReference type="CDD" id="cd06558">
    <property type="entry name" value="crotonase-like"/>
    <property type="match status" value="1"/>
</dbReference>
<accession>A0A7W8J846</accession>
<dbReference type="Pfam" id="PF00378">
    <property type="entry name" value="ECH_1"/>
    <property type="match status" value="1"/>
</dbReference>
<dbReference type="Proteomes" id="UP000569092">
    <property type="component" value="Unassembled WGS sequence"/>
</dbReference>
<dbReference type="PANTHER" id="PTHR42964">
    <property type="entry name" value="ENOYL-COA HYDRATASE"/>
    <property type="match status" value="1"/>
</dbReference>
<name>A0A7W8J846_9BACT</name>
<dbReference type="InterPro" id="IPR051683">
    <property type="entry name" value="Enoyl-CoA_Hydratase/Isomerase"/>
</dbReference>
<comment type="similarity">
    <text evidence="1 2">Belongs to the enoyl-CoA hydratase/isomerase family.</text>
</comment>
<comment type="caution">
    <text evidence="3">The sequence shown here is derived from an EMBL/GenBank/DDBJ whole genome shotgun (WGS) entry which is preliminary data.</text>
</comment>
<sequence>MSYVTILVTDVDGVRMITLNRPERRNAMTPEMQQELIQAMEETAASDCSVVVLAGAGEAFCAGLDLSALQRMNDKSAAEHTADAERIARLFRTLYELPKPTIAAVHGAAIAGGTGLATMCDFTLAVPGAKFGYTEVKIGFVPAVVSAFLVLQIGEKPARDLLLTGRIFTSEEAERLGLVNEVVDAEKLTARTLELVGMLRANSPEAMSATKRLLRAQNKAWLDAAVAEALAANAEARGTHDFREGVAAFLEKRKPVWGRG</sequence>
<dbReference type="InterPro" id="IPR029045">
    <property type="entry name" value="ClpP/crotonase-like_dom_sf"/>
</dbReference>
<dbReference type="EC" id="4.2.1.18" evidence="3"/>
<proteinExistence type="inferred from homology"/>
<dbReference type="Gene3D" id="1.10.12.10">
    <property type="entry name" value="Lyase 2-enoyl-coa Hydratase, Chain A, domain 2"/>
    <property type="match status" value="1"/>
</dbReference>
<dbReference type="InterPro" id="IPR014748">
    <property type="entry name" value="Enoyl-CoA_hydra_C"/>
</dbReference>
<dbReference type="InterPro" id="IPR018376">
    <property type="entry name" value="Enoyl-CoA_hyd/isom_CS"/>
</dbReference>
<dbReference type="AlphaFoldDB" id="A0A7W8J846"/>
<protein>
    <submittedName>
        <fullName evidence="3">Methylglutaconyl-CoA hydratase</fullName>
        <ecNumber evidence="3">4.2.1.18</ecNumber>
    </submittedName>
</protein>
<organism evidence="3 4">
    <name type="scientific">Tunturiibacter lichenicola</name>
    <dbReference type="NCBI Taxonomy" id="2051959"/>
    <lineage>
        <taxon>Bacteria</taxon>
        <taxon>Pseudomonadati</taxon>
        <taxon>Acidobacteriota</taxon>
        <taxon>Terriglobia</taxon>
        <taxon>Terriglobales</taxon>
        <taxon>Acidobacteriaceae</taxon>
        <taxon>Tunturiibacter</taxon>
    </lineage>
</organism>
<evidence type="ECO:0000256" key="1">
    <source>
        <dbReference type="ARBA" id="ARBA00005254"/>
    </source>
</evidence>
<keyword evidence="3" id="KW-0456">Lyase</keyword>
<dbReference type="EMBL" id="JACHDZ010000003">
    <property type="protein sequence ID" value="MBB5344407.1"/>
    <property type="molecule type" value="Genomic_DNA"/>
</dbReference>
<reference evidence="3 4" key="1">
    <citation type="submission" date="2020-08" db="EMBL/GenBank/DDBJ databases">
        <title>Genomic Encyclopedia of Type Strains, Phase IV (KMG-V): Genome sequencing to study the core and pangenomes of soil and plant-associated prokaryotes.</title>
        <authorList>
            <person name="Whitman W."/>
        </authorList>
    </citation>
    <scope>NUCLEOTIDE SEQUENCE [LARGE SCALE GENOMIC DNA]</scope>
    <source>
        <strain evidence="3 4">M8US30</strain>
    </source>
</reference>
<dbReference type="Gene3D" id="3.90.226.10">
    <property type="entry name" value="2-enoyl-CoA Hydratase, Chain A, domain 1"/>
    <property type="match status" value="1"/>
</dbReference>
<dbReference type="GO" id="GO:0008300">
    <property type="term" value="P:isoprenoid catabolic process"/>
    <property type="evidence" value="ECO:0007669"/>
    <property type="project" value="TreeGrafter"/>
</dbReference>
<evidence type="ECO:0000313" key="4">
    <source>
        <dbReference type="Proteomes" id="UP000569092"/>
    </source>
</evidence>
<gene>
    <name evidence="3" type="ORF">HDF10_002386</name>
</gene>
<dbReference type="SUPFAM" id="SSF52096">
    <property type="entry name" value="ClpP/crotonase"/>
    <property type="match status" value="1"/>
</dbReference>
<evidence type="ECO:0000313" key="3">
    <source>
        <dbReference type="EMBL" id="MBB5344407.1"/>
    </source>
</evidence>
<evidence type="ECO:0000256" key="2">
    <source>
        <dbReference type="RuleBase" id="RU003707"/>
    </source>
</evidence>
<dbReference type="PANTHER" id="PTHR42964:SF1">
    <property type="entry name" value="POLYKETIDE BIOSYNTHESIS ENOYL-COA HYDRATASE PKSH-RELATED"/>
    <property type="match status" value="1"/>
</dbReference>
<dbReference type="InterPro" id="IPR001753">
    <property type="entry name" value="Enoyl-CoA_hydra/iso"/>
</dbReference>
<dbReference type="PROSITE" id="PS00166">
    <property type="entry name" value="ENOYL_COA_HYDRATASE"/>
    <property type="match status" value="1"/>
</dbReference>